<dbReference type="Proteomes" id="UP000478052">
    <property type="component" value="Unassembled WGS sequence"/>
</dbReference>
<evidence type="ECO:0000313" key="2">
    <source>
        <dbReference type="Proteomes" id="UP000478052"/>
    </source>
</evidence>
<dbReference type="AlphaFoldDB" id="A0A6G0YCT4"/>
<dbReference type="EMBL" id="VUJU01004805">
    <property type="protein sequence ID" value="KAF0753205.1"/>
    <property type="molecule type" value="Genomic_DNA"/>
</dbReference>
<reference evidence="1 2" key="1">
    <citation type="submission" date="2019-08" db="EMBL/GenBank/DDBJ databases">
        <title>Whole genome of Aphis craccivora.</title>
        <authorList>
            <person name="Voronova N.V."/>
            <person name="Shulinski R.S."/>
            <person name="Bandarenka Y.V."/>
            <person name="Zhorov D.G."/>
            <person name="Warner D."/>
        </authorList>
    </citation>
    <scope>NUCLEOTIDE SEQUENCE [LARGE SCALE GENOMIC DNA]</scope>
    <source>
        <strain evidence="1">180601</strain>
        <tissue evidence="1">Whole Body</tissue>
    </source>
</reference>
<sequence length="24" mass="2812">MWNILYYGFTTCPICRQKVVTSTS</sequence>
<keyword evidence="2" id="KW-1185">Reference proteome</keyword>
<comment type="caution">
    <text evidence="1">The sequence shown here is derived from an EMBL/GenBank/DDBJ whole genome shotgun (WGS) entry which is preliminary data.</text>
</comment>
<organism evidence="1 2">
    <name type="scientific">Aphis craccivora</name>
    <name type="common">Cowpea aphid</name>
    <dbReference type="NCBI Taxonomy" id="307492"/>
    <lineage>
        <taxon>Eukaryota</taxon>
        <taxon>Metazoa</taxon>
        <taxon>Ecdysozoa</taxon>
        <taxon>Arthropoda</taxon>
        <taxon>Hexapoda</taxon>
        <taxon>Insecta</taxon>
        <taxon>Pterygota</taxon>
        <taxon>Neoptera</taxon>
        <taxon>Paraneoptera</taxon>
        <taxon>Hemiptera</taxon>
        <taxon>Sternorrhyncha</taxon>
        <taxon>Aphidomorpha</taxon>
        <taxon>Aphidoidea</taxon>
        <taxon>Aphididae</taxon>
        <taxon>Aphidini</taxon>
        <taxon>Aphis</taxon>
        <taxon>Aphis</taxon>
    </lineage>
</organism>
<gene>
    <name evidence="1" type="ORF">FWK35_00021834</name>
</gene>
<accession>A0A6G0YCT4</accession>
<evidence type="ECO:0000313" key="1">
    <source>
        <dbReference type="EMBL" id="KAF0753205.1"/>
    </source>
</evidence>
<name>A0A6G0YCT4_APHCR</name>
<protein>
    <submittedName>
        <fullName evidence="1">Uncharacterized protein</fullName>
    </submittedName>
</protein>
<proteinExistence type="predicted"/>